<dbReference type="OrthoDB" id="6270329at2759"/>
<feature type="transmembrane region" description="Helical" evidence="8">
    <location>
        <begin position="254"/>
        <end position="272"/>
    </location>
</feature>
<keyword evidence="8" id="KW-0472">Membrane</keyword>
<keyword evidence="12" id="KW-1185">Reference proteome</keyword>
<sequence length="338" mass="39436">MESEADHIEHMSFIYEIEASQNLNCEICFKTTQGHDLLILSCGHKYCQSCLLDYLKWSKKSMKLYPLRCPAVNCTDDIFSNYKHLIPRDDYKSLKNIRKTFELMRAKNVVWCSTINCKGYAIIKNKRSSGHCIVCNSHLTKQVDYEKERLMHDLSLLKCPKCSSLIYKEDFCMQVTCICGASFCTKCNSSNYNHNVYYCAFKPQGGRFSWWFVISFIYAYLIFPFYPALVLIYYNANWKHIWIFQNGRLQYINVILLFIFSPILFVFFLIYFSFKVTGKCIEALFDNRPISKMLKVLAGALWLSAFPLVLAGVFLAFIITIFVLPFLGLYLIISGYFK</sequence>
<dbReference type="GO" id="GO:0004842">
    <property type="term" value="F:ubiquitin-protein transferase activity"/>
    <property type="evidence" value="ECO:0007669"/>
    <property type="project" value="InterPro"/>
</dbReference>
<dbReference type="PANTHER" id="PTHR11685">
    <property type="entry name" value="RBR FAMILY RING FINGER AND IBR DOMAIN-CONTAINING"/>
    <property type="match status" value="1"/>
</dbReference>
<comment type="caution">
    <text evidence="11">The sequence shown here is derived from an EMBL/GenBank/DDBJ whole genome shotgun (WGS) entry which is preliminary data.</text>
</comment>
<reference evidence="11 12" key="1">
    <citation type="submission" date="2016-11" db="EMBL/GenBank/DDBJ databases">
        <title>The macronuclear genome of Stentor coeruleus: a giant cell with tiny introns.</title>
        <authorList>
            <person name="Slabodnick M."/>
            <person name="Ruby J.G."/>
            <person name="Reiff S.B."/>
            <person name="Swart E.C."/>
            <person name="Gosai S."/>
            <person name="Prabakaran S."/>
            <person name="Witkowska E."/>
            <person name="Larue G.E."/>
            <person name="Fisher S."/>
            <person name="Freeman R.M."/>
            <person name="Gunawardena J."/>
            <person name="Chu W."/>
            <person name="Stover N.A."/>
            <person name="Gregory B.D."/>
            <person name="Nowacki M."/>
            <person name="Derisi J."/>
            <person name="Roy S.W."/>
            <person name="Marshall W.F."/>
            <person name="Sood P."/>
        </authorList>
    </citation>
    <scope>NUCLEOTIDE SEQUENCE [LARGE SCALE GENOMIC DNA]</scope>
    <source>
        <strain evidence="11">WM001</strain>
    </source>
</reference>
<evidence type="ECO:0000256" key="3">
    <source>
        <dbReference type="ARBA" id="ARBA00022737"/>
    </source>
</evidence>
<dbReference type="InterPro" id="IPR027370">
    <property type="entry name" value="Znf-RING_euk"/>
</dbReference>
<evidence type="ECO:0000313" key="11">
    <source>
        <dbReference type="EMBL" id="OMJ92599.1"/>
    </source>
</evidence>
<keyword evidence="8" id="KW-1133">Transmembrane helix</keyword>
<evidence type="ECO:0000256" key="6">
    <source>
        <dbReference type="ARBA" id="ARBA00022833"/>
    </source>
</evidence>
<dbReference type="Pfam" id="PF13445">
    <property type="entry name" value="zf-RING_UBOX"/>
    <property type="match status" value="1"/>
</dbReference>
<evidence type="ECO:0008006" key="13">
    <source>
        <dbReference type="Google" id="ProtNLM"/>
    </source>
</evidence>
<keyword evidence="6" id="KW-0862">Zinc</keyword>
<evidence type="ECO:0000256" key="1">
    <source>
        <dbReference type="ARBA" id="ARBA00022679"/>
    </source>
</evidence>
<dbReference type="AlphaFoldDB" id="A0A1R2CU98"/>
<evidence type="ECO:0000256" key="8">
    <source>
        <dbReference type="SAM" id="Phobius"/>
    </source>
</evidence>
<keyword evidence="5" id="KW-0833">Ubl conjugation pathway</keyword>
<feature type="transmembrane region" description="Helical" evidence="8">
    <location>
        <begin position="210"/>
        <end position="234"/>
    </location>
</feature>
<dbReference type="PROSITE" id="PS50089">
    <property type="entry name" value="ZF_RING_2"/>
    <property type="match status" value="1"/>
</dbReference>
<evidence type="ECO:0000313" key="12">
    <source>
        <dbReference type="Proteomes" id="UP000187209"/>
    </source>
</evidence>
<proteinExistence type="predicted"/>
<name>A0A1R2CU98_9CILI</name>
<dbReference type="InterPro" id="IPR017907">
    <property type="entry name" value="Znf_RING_CS"/>
</dbReference>
<evidence type="ECO:0000259" key="9">
    <source>
        <dbReference type="PROSITE" id="PS50089"/>
    </source>
</evidence>
<dbReference type="InterPro" id="IPR044066">
    <property type="entry name" value="TRIAD_supradom"/>
</dbReference>
<protein>
    <recommendedName>
        <fullName evidence="13">RING-type domain-containing protein</fullName>
    </recommendedName>
</protein>
<dbReference type="InterPro" id="IPR001841">
    <property type="entry name" value="Znf_RING"/>
</dbReference>
<evidence type="ECO:0000256" key="7">
    <source>
        <dbReference type="PROSITE-ProRule" id="PRU00175"/>
    </source>
</evidence>
<dbReference type="GO" id="GO:0008270">
    <property type="term" value="F:zinc ion binding"/>
    <property type="evidence" value="ECO:0007669"/>
    <property type="project" value="UniProtKB-KW"/>
</dbReference>
<keyword evidence="1" id="KW-0808">Transferase</keyword>
<dbReference type="SUPFAM" id="SSF57850">
    <property type="entry name" value="RING/U-box"/>
    <property type="match status" value="2"/>
</dbReference>
<keyword evidence="3" id="KW-0677">Repeat</keyword>
<feature type="transmembrane region" description="Helical" evidence="8">
    <location>
        <begin position="316"/>
        <end position="337"/>
    </location>
</feature>
<dbReference type="PROSITE" id="PS51873">
    <property type="entry name" value="TRIAD"/>
    <property type="match status" value="1"/>
</dbReference>
<dbReference type="GO" id="GO:0016567">
    <property type="term" value="P:protein ubiquitination"/>
    <property type="evidence" value="ECO:0007669"/>
    <property type="project" value="InterPro"/>
</dbReference>
<dbReference type="EMBL" id="MPUH01000058">
    <property type="protein sequence ID" value="OMJ92599.1"/>
    <property type="molecule type" value="Genomic_DNA"/>
</dbReference>
<dbReference type="SMART" id="SM00184">
    <property type="entry name" value="RING"/>
    <property type="match status" value="1"/>
</dbReference>
<evidence type="ECO:0000256" key="4">
    <source>
        <dbReference type="ARBA" id="ARBA00022771"/>
    </source>
</evidence>
<evidence type="ECO:0000259" key="10">
    <source>
        <dbReference type="PROSITE" id="PS51873"/>
    </source>
</evidence>
<keyword evidence="2" id="KW-0479">Metal-binding</keyword>
<feature type="domain" description="RING-type" evidence="9">
    <location>
        <begin position="25"/>
        <end position="73"/>
    </location>
</feature>
<dbReference type="Proteomes" id="UP000187209">
    <property type="component" value="Unassembled WGS sequence"/>
</dbReference>
<dbReference type="Gene3D" id="3.30.40.10">
    <property type="entry name" value="Zinc/RING finger domain, C3HC4 (zinc finger)"/>
    <property type="match status" value="1"/>
</dbReference>
<evidence type="ECO:0000256" key="2">
    <source>
        <dbReference type="ARBA" id="ARBA00022723"/>
    </source>
</evidence>
<keyword evidence="8" id="KW-0812">Transmembrane</keyword>
<gene>
    <name evidence="11" type="ORF">SteCoe_4609</name>
</gene>
<dbReference type="PROSITE" id="PS00518">
    <property type="entry name" value="ZF_RING_1"/>
    <property type="match status" value="1"/>
</dbReference>
<dbReference type="InterPro" id="IPR013083">
    <property type="entry name" value="Znf_RING/FYVE/PHD"/>
</dbReference>
<feature type="domain" description="RING-type" evidence="10">
    <location>
        <begin position="21"/>
        <end position="208"/>
    </location>
</feature>
<organism evidence="11 12">
    <name type="scientific">Stentor coeruleus</name>
    <dbReference type="NCBI Taxonomy" id="5963"/>
    <lineage>
        <taxon>Eukaryota</taxon>
        <taxon>Sar</taxon>
        <taxon>Alveolata</taxon>
        <taxon>Ciliophora</taxon>
        <taxon>Postciliodesmatophora</taxon>
        <taxon>Heterotrichea</taxon>
        <taxon>Heterotrichida</taxon>
        <taxon>Stentoridae</taxon>
        <taxon>Stentor</taxon>
    </lineage>
</organism>
<keyword evidence="4 7" id="KW-0863">Zinc-finger</keyword>
<evidence type="ECO:0000256" key="5">
    <source>
        <dbReference type="ARBA" id="ARBA00022786"/>
    </source>
</evidence>
<dbReference type="InterPro" id="IPR031127">
    <property type="entry name" value="E3_UB_ligase_RBR"/>
</dbReference>
<dbReference type="Gene3D" id="1.20.120.1750">
    <property type="match status" value="1"/>
</dbReference>
<accession>A0A1R2CU98</accession>